<sequence>MEFVNYWPYYSYTPYYKYGSSKPSEDAYFRTPYLRRNYLADYGRPTQWNYDKMGTNNSRTEAGVRKASTRMMLSGKFALAYCKPSAE</sequence>
<dbReference type="AlphaFoldDB" id="A0ABD2JNG4"/>
<accession>A0ABD2JNG4</accession>
<name>A0ABD2JNG4_HETSC</name>
<dbReference type="Proteomes" id="UP001620645">
    <property type="component" value="Unassembled WGS sequence"/>
</dbReference>
<protein>
    <submittedName>
        <fullName evidence="1">Uncharacterized protein</fullName>
    </submittedName>
</protein>
<reference evidence="1 2" key="1">
    <citation type="submission" date="2024-10" db="EMBL/GenBank/DDBJ databases">
        <authorList>
            <person name="Kim D."/>
        </authorList>
    </citation>
    <scope>NUCLEOTIDE SEQUENCE [LARGE SCALE GENOMIC DNA]</scope>
    <source>
        <strain evidence="1">Taebaek</strain>
    </source>
</reference>
<evidence type="ECO:0000313" key="1">
    <source>
        <dbReference type="EMBL" id="KAL3092034.1"/>
    </source>
</evidence>
<evidence type="ECO:0000313" key="2">
    <source>
        <dbReference type="Proteomes" id="UP001620645"/>
    </source>
</evidence>
<dbReference type="EMBL" id="JBICCN010000121">
    <property type="protein sequence ID" value="KAL3092034.1"/>
    <property type="molecule type" value="Genomic_DNA"/>
</dbReference>
<gene>
    <name evidence="1" type="ORF">niasHS_005984</name>
</gene>
<organism evidence="1 2">
    <name type="scientific">Heterodera schachtii</name>
    <name type="common">Sugarbeet cyst nematode worm</name>
    <name type="synonym">Tylenchus schachtii</name>
    <dbReference type="NCBI Taxonomy" id="97005"/>
    <lineage>
        <taxon>Eukaryota</taxon>
        <taxon>Metazoa</taxon>
        <taxon>Ecdysozoa</taxon>
        <taxon>Nematoda</taxon>
        <taxon>Chromadorea</taxon>
        <taxon>Rhabditida</taxon>
        <taxon>Tylenchina</taxon>
        <taxon>Tylenchomorpha</taxon>
        <taxon>Tylenchoidea</taxon>
        <taxon>Heteroderidae</taxon>
        <taxon>Heteroderinae</taxon>
        <taxon>Heterodera</taxon>
    </lineage>
</organism>
<proteinExistence type="predicted"/>
<keyword evidence="2" id="KW-1185">Reference proteome</keyword>
<comment type="caution">
    <text evidence="1">The sequence shown here is derived from an EMBL/GenBank/DDBJ whole genome shotgun (WGS) entry which is preliminary data.</text>
</comment>